<evidence type="ECO:0000259" key="8">
    <source>
        <dbReference type="Pfam" id="PF16699"/>
    </source>
</evidence>
<dbReference type="InterPro" id="IPR015943">
    <property type="entry name" value="WD40/YVTN_repeat-like_dom_sf"/>
</dbReference>
<dbReference type="Pfam" id="PF00400">
    <property type="entry name" value="WD40"/>
    <property type="match status" value="5"/>
</dbReference>
<comment type="caution">
    <text evidence="9">The sequence shown here is derived from an EMBL/GenBank/DDBJ whole genome shotgun (WGS) entry which is preliminary data.</text>
</comment>
<dbReference type="PROSITE" id="PS50082">
    <property type="entry name" value="WD_REPEATS_2"/>
    <property type="match status" value="3"/>
</dbReference>
<evidence type="ECO:0000256" key="6">
    <source>
        <dbReference type="ARBA" id="ARBA00029851"/>
    </source>
</evidence>
<evidence type="ECO:0000256" key="3">
    <source>
        <dbReference type="ARBA" id="ARBA00022664"/>
    </source>
</evidence>
<feature type="repeat" description="WD" evidence="7">
    <location>
        <begin position="309"/>
        <end position="350"/>
    </location>
</feature>
<dbReference type="InterPro" id="IPR032028">
    <property type="entry name" value="CSTF1_dimer"/>
</dbReference>
<dbReference type="Pfam" id="PF16699">
    <property type="entry name" value="CSTF1_dimer"/>
    <property type="match status" value="1"/>
</dbReference>
<name>A0A443RX62_9ACAR</name>
<dbReference type="InterPro" id="IPR036322">
    <property type="entry name" value="WD40_repeat_dom_sf"/>
</dbReference>
<sequence length="366" mass="40061">MANNVRGASLKEREILYRLMISQLFYDGYQTLAVNLSSLVKCSSGCPPSDRLLHLVNVGLKSEKETKETETTFVEPSTGIDLDFETESATNAPEPGSYETVQFHQAIQSTTIVYTGPCRSGSFNNDGSLVATGSVDASIKILDVEKMIAKSCIGSGDDSQLSQQNEAHNHPVIRTLYDHMEEVTCLQFHPTEQLLASGSQDMTVKLYDFAKPSVKRALKTIQEASVIRCLSFHPSGDFLLVGTQHPVIRLYDVNTCQCFVGPNPGDQHIGPITMINYSNSGSMYVSASKDGDIKIWDGVSSRCVNTFPRAHDSYEICSVSFSRNGKYVLSSGKDSLVKLWELSMSRCLIAYTGAGTAGKQLHRAQA</sequence>
<dbReference type="PRINTS" id="PR00320">
    <property type="entry name" value="GPROTEINBRPT"/>
</dbReference>
<dbReference type="GO" id="GO:0031124">
    <property type="term" value="P:mRNA 3'-end processing"/>
    <property type="evidence" value="ECO:0007669"/>
    <property type="project" value="InterPro"/>
</dbReference>
<dbReference type="PROSITE" id="PS00678">
    <property type="entry name" value="WD_REPEATS_1"/>
    <property type="match status" value="1"/>
</dbReference>
<gene>
    <name evidence="9" type="ORF">B4U80_07970</name>
</gene>
<evidence type="ECO:0000256" key="1">
    <source>
        <dbReference type="ARBA" id="ARBA00004123"/>
    </source>
</evidence>
<keyword evidence="10" id="KW-1185">Reference proteome</keyword>
<feature type="domain" description="Cleavage stimulation factor subunit 1 dimerisation" evidence="8">
    <location>
        <begin position="9"/>
        <end position="63"/>
    </location>
</feature>
<dbReference type="SUPFAM" id="SSF50978">
    <property type="entry name" value="WD40 repeat-like"/>
    <property type="match status" value="1"/>
</dbReference>
<reference evidence="9 10" key="1">
    <citation type="journal article" date="2018" name="Gigascience">
        <title>Genomes of trombidid mites reveal novel predicted allergens and laterally-transferred genes associated with secondary metabolism.</title>
        <authorList>
            <person name="Dong X."/>
            <person name="Chaisiri K."/>
            <person name="Xia D."/>
            <person name="Armstrong S.D."/>
            <person name="Fang Y."/>
            <person name="Donnelly M.J."/>
            <person name="Kadowaki T."/>
            <person name="McGarry J.W."/>
            <person name="Darby A.C."/>
            <person name="Makepeace B.L."/>
        </authorList>
    </citation>
    <scope>NUCLEOTIDE SEQUENCE [LARGE SCALE GENOMIC DNA]</scope>
    <source>
        <strain evidence="9">UoL-UT</strain>
    </source>
</reference>
<proteinExistence type="predicted"/>
<feature type="repeat" description="WD" evidence="7">
    <location>
        <begin position="176"/>
        <end position="217"/>
    </location>
</feature>
<keyword evidence="5" id="KW-0539">Nucleus</keyword>
<dbReference type="InterPro" id="IPR020472">
    <property type="entry name" value="WD40_PAC1"/>
</dbReference>
<dbReference type="PROSITE" id="PS50294">
    <property type="entry name" value="WD_REPEATS_REGION"/>
    <property type="match status" value="3"/>
</dbReference>
<dbReference type="InterPro" id="IPR044633">
    <property type="entry name" value="CstF1-like"/>
</dbReference>
<keyword evidence="2 7" id="KW-0853">WD repeat</keyword>
<dbReference type="FunFam" id="1.20.960.50:FF:000001">
    <property type="entry name" value="Cleavage stimulation factor subunit 1"/>
    <property type="match status" value="1"/>
</dbReference>
<dbReference type="InterPro" id="IPR001680">
    <property type="entry name" value="WD40_rpt"/>
</dbReference>
<keyword evidence="3" id="KW-0507">mRNA processing</keyword>
<dbReference type="GO" id="GO:0005848">
    <property type="term" value="C:mRNA cleavage stimulating factor complex"/>
    <property type="evidence" value="ECO:0007669"/>
    <property type="project" value="InterPro"/>
</dbReference>
<evidence type="ECO:0000256" key="2">
    <source>
        <dbReference type="ARBA" id="ARBA00022574"/>
    </source>
</evidence>
<dbReference type="Gene3D" id="2.130.10.10">
    <property type="entry name" value="YVTN repeat-like/Quinoprotein amine dehydrogenase"/>
    <property type="match status" value="2"/>
</dbReference>
<dbReference type="SMART" id="SM00320">
    <property type="entry name" value="WD40"/>
    <property type="match status" value="5"/>
</dbReference>
<evidence type="ECO:0000313" key="9">
    <source>
        <dbReference type="EMBL" id="RWS19963.1"/>
    </source>
</evidence>
<dbReference type="PANTHER" id="PTHR44133:SF2">
    <property type="entry name" value="CLEAVAGE STIMULATION FACTOR SUBUNIT 1"/>
    <property type="match status" value="1"/>
</dbReference>
<dbReference type="OrthoDB" id="14421at2759"/>
<keyword evidence="4" id="KW-0677">Repeat</keyword>
<dbReference type="Gene3D" id="1.20.960.50">
    <property type="entry name" value="Cleavage stimulation factor subunit 1, dimerisation domain"/>
    <property type="match status" value="1"/>
</dbReference>
<dbReference type="GO" id="GO:0003723">
    <property type="term" value="F:RNA binding"/>
    <property type="evidence" value="ECO:0007669"/>
    <property type="project" value="TreeGrafter"/>
</dbReference>
<evidence type="ECO:0000313" key="10">
    <source>
        <dbReference type="Proteomes" id="UP000288716"/>
    </source>
</evidence>
<organism evidence="9 10">
    <name type="scientific">Leptotrombidium deliense</name>
    <dbReference type="NCBI Taxonomy" id="299467"/>
    <lineage>
        <taxon>Eukaryota</taxon>
        <taxon>Metazoa</taxon>
        <taxon>Ecdysozoa</taxon>
        <taxon>Arthropoda</taxon>
        <taxon>Chelicerata</taxon>
        <taxon>Arachnida</taxon>
        <taxon>Acari</taxon>
        <taxon>Acariformes</taxon>
        <taxon>Trombidiformes</taxon>
        <taxon>Prostigmata</taxon>
        <taxon>Anystina</taxon>
        <taxon>Parasitengona</taxon>
        <taxon>Trombiculoidea</taxon>
        <taxon>Trombiculidae</taxon>
        <taxon>Leptotrombidium</taxon>
    </lineage>
</organism>
<feature type="repeat" description="WD" evidence="7">
    <location>
        <begin position="265"/>
        <end position="306"/>
    </location>
</feature>
<dbReference type="STRING" id="299467.A0A443RX62"/>
<evidence type="ECO:0000256" key="4">
    <source>
        <dbReference type="ARBA" id="ARBA00022737"/>
    </source>
</evidence>
<dbReference type="AlphaFoldDB" id="A0A443RX62"/>
<dbReference type="InterPro" id="IPR019775">
    <property type="entry name" value="WD40_repeat_CS"/>
</dbReference>
<dbReference type="PANTHER" id="PTHR44133">
    <property type="entry name" value="CLEAVAGE STIMULATION FACTOR SUBUNIT 1"/>
    <property type="match status" value="1"/>
</dbReference>
<comment type="subcellular location">
    <subcellularLocation>
        <location evidence="1">Nucleus</location>
    </subcellularLocation>
</comment>
<dbReference type="InterPro" id="IPR038184">
    <property type="entry name" value="CSTF1_dimer_sf"/>
</dbReference>
<accession>A0A443RX62</accession>
<evidence type="ECO:0000256" key="7">
    <source>
        <dbReference type="PROSITE-ProRule" id="PRU00221"/>
    </source>
</evidence>
<dbReference type="VEuPathDB" id="VectorBase:LDEU012077"/>
<dbReference type="Proteomes" id="UP000288716">
    <property type="component" value="Unassembled WGS sequence"/>
</dbReference>
<dbReference type="EMBL" id="NCKV01021185">
    <property type="protein sequence ID" value="RWS19963.1"/>
    <property type="molecule type" value="Genomic_DNA"/>
</dbReference>
<feature type="non-terminal residue" evidence="9">
    <location>
        <position position="366"/>
    </location>
</feature>
<evidence type="ECO:0000256" key="5">
    <source>
        <dbReference type="ARBA" id="ARBA00023242"/>
    </source>
</evidence>
<protein>
    <recommendedName>
        <fullName evidence="6">Cleavage stimulation factor 50 kDa subunit</fullName>
    </recommendedName>
</protein>
<dbReference type="CDD" id="cd00200">
    <property type="entry name" value="WD40"/>
    <property type="match status" value="1"/>
</dbReference>